<dbReference type="Pfam" id="PF21196">
    <property type="entry name" value="PcrA_UvrD_tudor"/>
    <property type="match status" value="1"/>
</dbReference>
<evidence type="ECO:0000313" key="8">
    <source>
        <dbReference type="Proteomes" id="UP000070377"/>
    </source>
</evidence>
<dbReference type="PANTHER" id="PTHR11070:SF2">
    <property type="entry name" value="ATP-DEPENDENT DNA HELICASE SRS2"/>
    <property type="match status" value="1"/>
</dbReference>
<dbReference type="GO" id="GO:0033202">
    <property type="term" value="C:DNA helicase complex"/>
    <property type="evidence" value="ECO:0007669"/>
    <property type="project" value="TreeGrafter"/>
</dbReference>
<dbReference type="STRING" id="45634.SCRDD08_00961"/>
<evidence type="ECO:0000256" key="3">
    <source>
        <dbReference type="ARBA" id="ARBA00022806"/>
    </source>
</evidence>
<keyword evidence="1" id="KW-0547">Nucleotide-binding</keyword>
<evidence type="ECO:0000259" key="6">
    <source>
        <dbReference type="Pfam" id="PF13361"/>
    </source>
</evidence>
<comment type="caution">
    <text evidence="7">The sequence shown here is derived from an EMBL/GenBank/DDBJ whole genome shotgun (WGS) entry which is preliminary data.</text>
</comment>
<reference evidence="7 8" key="1">
    <citation type="submission" date="2016-01" db="EMBL/GenBank/DDBJ databases">
        <title>Highly variable Streptococcus oralis are common among viridans streptococci isolated from primates.</title>
        <authorList>
            <person name="Denapaite D."/>
            <person name="Rieger M."/>
            <person name="Koendgen S."/>
            <person name="Brueckner R."/>
            <person name="Ochigava I."/>
            <person name="Kappeler P."/>
            <person name="Maetz-Rensing K."/>
            <person name="Leendertz F."/>
            <person name="Hakenbeck R."/>
        </authorList>
    </citation>
    <scope>NUCLEOTIDE SEQUENCE [LARGE SCALE GENOMIC DNA]</scope>
    <source>
        <strain evidence="7 8">DD08</strain>
    </source>
</reference>
<dbReference type="AlphaFoldDB" id="A0A139N2F2"/>
<dbReference type="GO" id="GO:0016787">
    <property type="term" value="F:hydrolase activity"/>
    <property type="evidence" value="ECO:0007669"/>
    <property type="project" value="UniProtKB-KW"/>
</dbReference>
<feature type="region of interest" description="Disordered" evidence="5">
    <location>
        <begin position="125"/>
        <end position="149"/>
    </location>
</feature>
<protein>
    <submittedName>
        <fullName evidence="7">ATP-dependent DNA helicase UvrD/PcrA</fullName>
    </submittedName>
</protein>
<dbReference type="EMBL" id="LQRD01000034">
    <property type="protein sequence ID" value="KXT69911.1"/>
    <property type="molecule type" value="Genomic_DNA"/>
</dbReference>
<organism evidence="7 8">
    <name type="scientific">Streptococcus cristatus</name>
    <dbReference type="NCBI Taxonomy" id="45634"/>
    <lineage>
        <taxon>Bacteria</taxon>
        <taxon>Bacillati</taxon>
        <taxon>Bacillota</taxon>
        <taxon>Bacilli</taxon>
        <taxon>Lactobacillales</taxon>
        <taxon>Streptococcaceae</taxon>
        <taxon>Streptococcus</taxon>
    </lineage>
</organism>
<keyword evidence="4" id="KW-0067">ATP-binding</keyword>
<gene>
    <name evidence="7" type="ORF">SCRDD08_00961</name>
</gene>
<evidence type="ECO:0000313" key="7">
    <source>
        <dbReference type="EMBL" id="KXT69911.1"/>
    </source>
</evidence>
<feature type="domain" description="UvrD-like helicase C-terminal" evidence="6">
    <location>
        <begin position="2"/>
        <end position="63"/>
    </location>
</feature>
<dbReference type="GO" id="GO:0005524">
    <property type="term" value="F:ATP binding"/>
    <property type="evidence" value="ECO:0007669"/>
    <property type="project" value="UniProtKB-KW"/>
</dbReference>
<dbReference type="PANTHER" id="PTHR11070">
    <property type="entry name" value="UVRD / RECB / PCRA DNA HELICASE FAMILY MEMBER"/>
    <property type="match status" value="1"/>
</dbReference>
<dbReference type="GO" id="GO:0003677">
    <property type="term" value="F:DNA binding"/>
    <property type="evidence" value="ECO:0007669"/>
    <property type="project" value="InterPro"/>
</dbReference>
<dbReference type="InterPro" id="IPR027417">
    <property type="entry name" value="P-loop_NTPase"/>
</dbReference>
<dbReference type="GO" id="GO:0043138">
    <property type="term" value="F:3'-5' DNA helicase activity"/>
    <property type="evidence" value="ECO:0007669"/>
    <property type="project" value="TreeGrafter"/>
</dbReference>
<accession>A0A139N2F2</accession>
<dbReference type="GO" id="GO:0000725">
    <property type="term" value="P:recombinational repair"/>
    <property type="evidence" value="ECO:0007669"/>
    <property type="project" value="TreeGrafter"/>
</dbReference>
<sequence>MTLMTLHAAKGLEFPVVFLIGMEENVFPLSRAAENEDELEEERRLAYVGITRAEKVLFLTNANSRLLYGKTNYNHPTRFIKEISSDLLDYQGLARPANTAYKVSYSNSDTRQFGRGMSLAQALQERKRQAAPSSISTGSLPFGKASQADSPAEDWAIGDIARHKKWGDGTVLSVSGSGSSQELKINFPEVGLKKVLASIAPIEKKS</sequence>
<keyword evidence="2" id="KW-0378">Hydrolase</keyword>
<dbReference type="InterPro" id="IPR014017">
    <property type="entry name" value="DNA_helicase_UvrD-like_C"/>
</dbReference>
<evidence type="ECO:0000256" key="5">
    <source>
        <dbReference type="SAM" id="MobiDB-lite"/>
    </source>
</evidence>
<keyword evidence="3 7" id="KW-0347">Helicase</keyword>
<dbReference type="Proteomes" id="UP000070377">
    <property type="component" value="Unassembled WGS sequence"/>
</dbReference>
<dbReference type="GO" id="GO:0005829">
    <property type="term" value="C:cytosol"/>
    <property type="evidence" value="ECO:0007669"/>
    <property type="project" value="TreeGrafter"/>
</dbReference>
<name>A0A139N2F2_STRCR</name>
<dbReference type="InterPro" id="IPR000212">
    <property type="entry name" value="DNA_helicase_UvrD/REP"/>
</dbReference>
<evidence type="ECO:0000256" key="4">
    <source>
        <dbReference type="ARBA" id="ARBA00022840"/>
    </source>
</evidence>
<dbReference type="SUPFAM" id="SSF52540">
    <property type="entry name" value="P-loop containing nucleoside triphosphate hydrolases"/>
    <property type="match status" value="1"/>
</dbReference>
<dbReference type="Gene3D" id="3.40.50.300">
    <property type="entry name" value="P-loop containing nucleotide triphosphate hydrolases"/>
    <property type="match status" value="1"/>
</dbReference>
<evidence type="ECO:0000256" key="1">
    <source>
        <dbReference type="ARBA" id="ARBA00022741"/>
    </source>
</evidence>
<dbReference type="Pfam" id="PF13361">
    <property type="entry name" value="UvrD_C"/>
    <property type="match status" value="1"/>
</dbReference>
<proteinExistence type="predicted"/>
<dbReference type="PATRIC" id="fig|45634.12.peg.1003"/>
<evidence type="ECO:0000256" key="2">
    <source>
        <dbReference type="ARBA" id="ARBA00022801"/>
    </source>
</evidence>